<keyword evidence="5 7" id="KW-0472">Membrane</keyword>
<feature type="domain" description="Type II secretion system protein GspG C-terminal" evidence="8">
    <location>
        <begin position="33"/>
        <end position="120"/>
    </location>
</feature>
<dbReference type="SUPFAM" id="SSF54523">
    <property type="entry name" value="Pili subunits"/>
    <property type="match status" value="1"/>
</dbReference>
<dbReference type="Gene3D" id="3.30.700.10">
    <property type="entry name" value="Glycoprotein, Type 4 Pilin"/>
    <property type="match status" value="1"/>
</dbReference>
<comment type="subcellular location">
    <subcellularLocation>
        <location evidence="1">Membrane</location>
        <topology evidence="1">Single-pass membrane protein</topology>
    </subcellularLocation>
</comment>
<reference evidence="9 10" key="1">
    <citation type="submission" date="2020-01" db="EMBL/GenBank/DDBJ databases">
        <title>Ponticoccus aerotolerans gen. nov., sp. nov., an anaerobic bacterium and proposal of Ponticoccusceae fam. nov., Ponticoccusles ord. nov. and Ponticoccuse classis nov. in the phylum Kiritimatiellaeota.</title>
        <authorList>
            <person name="Zhou L.Y."/>
            <person name="Du Z.J."/>
        </authorList>
    </citation>
    <scope>NUCLEOTIDE SEQUENCE [LARGE SCALE GENOMIC DNA]</scope>
    <source>
        <strain evidence="9 10">S-5007</strain>
    </source>
</reference>
<evidence type="ECO:0000313" key="9">
    <source>
        <dbReference type="EMBL" id="QHI70961.1"/>
    </source>
</evidence>
<dbReference type="PANTHER" id="PTHR30093:SF44">
    <property type="entry name" value="TYPE II SECRETION SYSTEM CORE PROTEIN G"/>
    <property type="match status" value="1"/>
</dbReference>
<evidence type="ECO:0000256" key="4">
    <source>
        <dbReference type="ARBA" id="ARBA00022989"/>
    </source>
</evidence>
<evidence type="ECO:0000259" key="8">
    <source>
        <dbReference type="Pfam" id="PF08334"/>
    </source>
</evidence>
<protein>
    <submittedName>
        <fullName evidence="9">Prepilin-type N-terminal cleavage/methylation domain-containing protein</fullName>
    </submittedName>
</protein>
<dbReference type="RefSeq" id="WP_160630133.1">
    <property type="nucleotide sequence ID" value="NZ_CP047593.1"/>
</dbReference>
<name>A0A6P1MAT5_9BACT</name>
<evidence type="ECO:0000313" key="10">
    <source>
        <dbReference type="Proteomes" id="UP000464954"/>
    </source>
</evidence>
<dbReference type="GO" id="GO:0016020">
    <property type="term" value="C:membrane"/>
    <property type="evidence" value="ECO:0007669"/>
    <property type="project" value="UniProtKB-SubCell"/>
</dbReference>
<dbReference type="NCBIfam" id="TIGR02532">
    <property type="entry name" value="IV_pilin_GFxxxE"/>
    <property type="match status" value="1"/>
</dbReference>
<keyword evidence="2" id="KW-0488">Methylation</keyword>
<dbReference type="Pfam" id="PF07963">
    <property type="entry name" value="N_methyl"/>
    <property type="match status" value="1"/>
</dbReference>
<dbReference type="PANTHER" id="PTHR30093">
    <property type="entry name" value="GENERAL SECRETION PATHWAY PROTEIN G"/>
    <property type="match status" value="1"/>
</dbReference>
<accession>A0A6P1MAT5</accession>
<dbReference type="Pfam" id="PF08334">
    <property type="entry name" value="T2SSG"/>
    <property type="match status" value="1"/>
</dbReference>
<evidence type="ECO:0000256" key="3">
    <source>
        <dbReference type="ARBA" id="ARBA00022692"/>
    </source>
</evidence>
<evidence type="ECO:0000256" key="6">
    <source>
        <dbReference type="SAM" id="MobiDB-lite"/>
    </source>
</evidence>
<dbReference type="GO" id="GO:0015628">
    <property type="term" value="P:protein secretion by the type II secretion system"/>
    <property type="evidence" value="ECO:0007669"/>
    <property type="project" value="InterPro"/>
</dbReference>
<evidence type="ECO:0000256" key="1">
    <source>
        <dbReference type="ARBA" id="ARBA00004167"/>
    </source>
</evidence>
<keyword evidence="4 7" id="KW-1133">Transmembrane helix</keyword>
<evidence type="ECO:0000256" key="7">
    <source>
        <dbReference type="SAM" id="Phobius"/>
    </source>
</evidence>
<dbReference type="InterPro" id="IPR000983">
    <property type="entry name" value="Bac_GSPG_pilin"/>
</dbReference>
<organism evidence="9 10">
    <name type="scientific">Tichowtungia aerotolerans</name>
    <dbReference type="NCBI Taxonomy" id="2697043"/>
    <lineage>
        <taxon>Bacteria</taxon>
        <taxon>Pseudomonadati</taxon>
        <taxon>Kiritimatiellota</taxon>
        <taxon>Tichowtungiia</taxon>
        <taxon>Tichowtungiales</taxon>
        <taxon>Tichowtungiaceae</taxon>
        <taxon>Tichowtungia</taxon>
    </lineage>
</organism>
<feature type="transmembrane region" description="Helical" evidence="7">
    <location>
        <begin position="12"/>
        <end position="30"/>
    </location>
</feature>
<dbReference type="GO" id="GO:0015627">
    <property type="term" value="C:type II protein secretion system complex"/>
    <property type="evidence" value="ECO:0007669"/>
    <property type="project" value="InterPro"/>
</dbReference>
<feature type="region of interest" description="Disordered" evidence="6">
    <location>
        <begin position="106"/>
        <end position="125"/>
    </location>
</feature>
<dbReference type="Proteomes" id="UP000464954">
    <property type="component" value="Chromosome"/>
</dbReference>
<keyword evidence="10" id="KW-1185">Reference proteome</keyword>
<proteinExistence type="predicted"/>
<evidence type="ECO:0000256" key="5">
    <source>
        <dbReference type="ARBA" id="ARBA00023136"/>
    </source>
</evidence>
<dbReference type="PRINTS" id="PR00813">
    <property type="entry name" value="BCTERIALGSPG"/>
</dbReference>
<dbReference type="AlphaFoldDB" id="A0A6P1MAT5"/>
<sequence length="125" mass="13721">MNNRRSKEAFTLIEIMLVVVIIGIIVGIAAPKISGKFGKAQNVAARASLKAVEGAIQSYEMDNLRLPDTLEDLTKQKDGNGPYLKPSELMDPWSQKYKYTKGGSHGIGFDLSTTSPDGTEFNNWD</sequence>
<dbReference type="InterPro" id="IPR013545">
    <property type="entry name" value="T2SS_protein-GspG_C"/>
</dbReference>
<gene>
    <name evidence="9" type="ORF">GT409_13735</name>
</gene>
<keyword evidence="3 7" id="KW-0812">Transmembrane</keyword>
<evidence type="ECO:0000256" key="2">
    <source>
        <dbReference type="ARBA" id="ARBA00022481"/>
    </source>
</evidence>
<feature type="compositionally biased region" description="Polar residues" evidence="6">
    <location>
        <begin position="111"/>
        <end position="125"/>
    </location>
</feature>
<dbReference type="InterPro" id="IPR012902">
    <property type="entry name" value="N_methyl_site"/>
</dbReference>
<dbReference type="KEGG" id="taer:GT409_13735"/>
<dbReference type="EMBL" id="CP047593">
    <property type="protein sequence ID" value="QHI70961.1"/>
    <property type="molecule type" value="Genomic_DNA"/>
</dbReference>
<dbReference type="InterPro" id="IPR045584">
    <property type="entry name" value="Pilin-like"/>
</dbReference>